<reference evidence="1" key="1">
    <citation type="submission" date="2021-07" db="EMBL/GenBank/DDBJ databases">
        <authorList>
            <person name="Durling M."/>
        </authorList>
    </citation>
    <scope>NUCLEOTIDE SEQUENCE</scope>
</reference>
<dbReference type="EMBL" id="CAJVRL010000081">
    <property type="protein sequence ID" value="CAG8958279.1"/>
    <property type="molecule type" value="Genomic_DNA"/>
</dbReference>
<keyword evidence="2" id="KW-1185">Reference proteome</keyword>
<sequence>MRCLDVEGSPPPTASQLGKAAFAFAFGLDFHTYLVSLSLSSDFTRQRNSYLRIPANTCGYLAISDGCLVLVFPNQGGRSEMKREVAVRFLGFSPAPTKIATAQPAQPAQPTAPRFKTASTALYLRTAPRLDRAGPGGVQLQAQSLSSTQLYPGTLSTQLYPQYSASSPHPDRPPHHRTTLHTTPRFRYPLDPFAQSTPHFQAGLYLSSLRPLLTNFWNVPVPVHVHVPLAALNSFNSCDINTSASAHICECICEITRSDRGKGTRSTPQESRIWPALLVANTSGSGSGTALSPCGLSFCSVWLVEEGEKGEVHKVHTPSTSTASTASNATGRPEELHTASELHSTAFSCHSMYETKQSRPSRRT</sequence>
<evidence type="ECO:0000313" key="1">
    <source>
        <dbReference type="EMBL" id="CAG8958279.1"/>
    </source>
</evidence>
<comment type="caution">
    <text evidence="1">The sequence shown here is derived from an EMBL/GenBank/DDBJ whole genome shotgun (WGS) entry which is preliminary data.</text>
</comment>
<proteinExistence type="predicted"/>
<evidence type="ECO:0000313" key="2">
    <source>
        <dbReference type="Proteomes" id="UP000696280"/>
    </source>
</evidence>
<protein>
    <submittedName>
        <fullName evidence="1">Uncharacterized protein</fullName>
    </submittedName>
</protein>
<name>A0A9N9PLE6_9HELO</name>
<organism evidence="1 2">
    <name type="scientific">Hymenoscyphus fraxineus</name>
    <dbReference type="NCBI Taxonomy" id="746836"/>
    <lineage>
        <taxon>Eukaryota</taxon>
        <taxon>Fungi</taxon>
        <taxon>Dikarya</taxon>
        <taxon>Ascomycota</taxon>
        <taxon>Pezizomycotina</taxon>
        <taxon>Leotiomycetes</taxon>
        <taxon>Helotiales</taxon>
        <taxon>Helotiaceae</taxon>
        <taxon>Hymenoscyphus</taxon>
    </lineage>
</organism>
<accession>A0A9N9PLE6</accession>
<gene>
    <name evidence="1" type="ORF">HYFRA_00000634</name>
</gene>
<dbReference type="AlphaFoldDB" id="A0A9N9PLE6"/>
<dbReference type="Proteomes" id="UP000696280">
    <property type="component" value="Unassembled WGS sequence"/>
</dbReference>